<dbReference type="FunFam" id="3.40.1440.60:FF:000001">
    <property type="entry name" value="Primosomal protein N"/>
    <property type="match status" value="1"/>
</dbReference>
<reference evidence="15 16" key="1">
    <citation type="submission" date="2013-12" db="EMBL/GenBank/DDBJ databases">
        <authorList>
            <person name="Stott M."/>
        </authorList>
    </citation>
    <scope>NUCLEOTIDE SEQUENCE [LARGE SCALE GENOMIC DNA]</scope>
    <source>
        <strain evidence="15 16">K22</strain>
    </source>
</reference>
<dbReference type="SUPFAM" id="SSF52540">
    <property type="entry name" value="P-loop containing nucleoside triphosphate hydrolases"/>
    <property type="match status" value="2"/>
</dbReference>
<keyword evidence="4 12" id="KW-0547">Nucleotide-binding</keyword>
<dbReference type="Pfam" id="PF17764">
    <property type="entry name" value="PriA_3primeBD"/>
    <property type="match status" value="1"/>
</dbReference>
<dbReference type="NCBIfam" id="TIGR00595">
    <property type="entry name" value="priA"/>
    <property type="match status" value="1"/>
</dbReference>
<protein>
    <recommendedName>
        <fullName evidence="12">Replication restart protein PriA</fullName>
    </recommendedName>
    <alternativeName>
        <fullName evidence="12">ATP-dependent DNA helicase PriA</fullName>
        <ecNumber evidence="12">5.6.2.4</ecNumber>
    </alternativeName>
    <alternativeName>
        <fullName evidence="12">DNA 3'-5' helicase PriA</fullName>
    </alternativeName>
</protein>
<dbReference type="GO" id="GO:0043138">
    <property type="term" value="F:3'-5' DNA helicase activity"/>
    <property type="evidence" value="ECO:0007669"/>
    <property type="project" value="UniProtKB-EC"/>
</dbReference>
<comment type="cofactor">
    <cofactor evidence="12">
        <name>Zn(2+)</name>
        <dbReference type="ChEBI" id="CHEBI:29105"/>
    </cofactor>
    <text evidence="12">Binds 2 zinc ions per subunit.</text>
</comment>
<dbReference type="PANTHER" id="PTHR30580:SF0">
    <property type="entry name" value="PRIMOSOMAL PROTEIN N"/>
    <property type="match status" value="1"/>
</dbReference>
<dbReference type="PROSITE" id="PS51194">
    <property type="entry name" value="HELICASE_CTER"/>
    <property type="match status" value="1"/>
</dbReference>
<dbReference type="FunFam" id="3.40.50.300:FF:000489">
    <property type="entry name" value="Primosome assembly protein PriA"/>
    <property type="match status" value="1"/>
</dbReference>
<feature type="binding site" evidence="12">
    <location>
        <position position="572"/>
    </location>
    <ligand>
        <name>Zn(2+)</name>
        <dbReference type="ChEBI" id="CHEBI:29105"/>
        <label>1</label>
    </ligand>
</feature>
<dbReference type="InterPro" id="IPR041236">
    <property type="entry name" value="PriA_C"/>
</dbReference>
<dbReference type="Pfam" id="PF00270">
    <property type="entry name" value="DEAD"/>
    <property type="match status" value="1"/>
</dbReference>
<dbReference type="STRING" id="454194.PYK22_01935"/>
<dbReference type="AlphaFoldDB" id="A0A0B6WXT4"/>
<evidence type="ECO:0000256" key="1">
    <source>
        <dbReference type="ARBA" id="ARBA00022515"/>
    </source>
</evidence>
<dbReference type="CDD" id="cd17929">
    <property type="entry name" value="DEXHc_priA"/>
    <property type="match status" value="1"/>
</dbReference>
<dbReference type="Pfam" id="PF00271">
    <property type="entry name" value="Helicase_C"/>
    <property type="match status" value="1"/>
</dbReference>
<evidence type="ECO:0000256" key="3">
    <source>
        <dbReference type="ARBA" id="ARBA00022723"/>
    </source>
</evidence>
<dbReference type="InterPro" id="IPR036388">
    <property type="entry name" value="WH-like_DNA-bd_sf"/>
</dbReference>
<feature type="binding site" evidence="12">
    <location>
        <position position="575"/>
    </location>
    <ligand>
        <name>Zn(2+)</name>
        <dbReference type="ChEBI" id="CHEBI:29105"/>
        <label>1</label>
    </ligand>
</feature>
<comment type="catalytic activity">
    <reaction evidence="12">
        <text>Couples ATP hydrolysis with the unwinding of duplex DNA by translocating in the 3'-5' direction.</text>
        <dbReference type="EC" id="5.6.2.4"/>
    </reaction>
</comment>
<dbReference type="InterPro" id="IPR040498">
    <property type="entry name" value="PriA_CRR"/>
</dbReference>
<keyword evidence="10 12" id="KW-0413">Isomerase</keyword>
<keyword evidence="5 12" id="KW-0378">Hydrolase</keyword>
<dbReference type="InterPro" id="IPR036390">
    <property type="entry name" value="WH_DNA-bd_sf"/>
</dbReference>
<dbReference type="Pfam" id="PF18074">
    <property type="entry name" value="PriA_C"/>
    <property type="match status" value="1"/>
</dbReference>
<dbReference type="InterPro" id="IPR011545">
    <property type="entry name" value="DEAD/DEAH_box_helicase_dom"/>
</dbReference>
<feature type="binding site" evidence="12">
    <location>
        <position position="541"/>
    </location>
    <ligand>
        <name>Zn(2+)</name>
        <dbReference type="ChEBI" id="CHEBI:29105"/>
        <label>2</label>
    </ligand>
</feature>
<feature type="binding site" evidence="12">
    <location>
        <position position="535"/>
    </location>
    <ligand>
        <name>Zn(2+)</name>
        <dbReference type="ChEBI" id="CHEBI:29105"/>
        <label>1</label>
    </ligand>
</feature>
<evidence type="ECO:0000256" key="4">
    <source>
        <dbReference type="ARBA" id="ARBA00022741"/>
    </source>
</evidence>
<dbReference type="Proteomes" id="UP000031518">
    <property type="component" value="Unassembled WGS sequence"/>
</dbReference>
<comment type="similarity">
    <text evidence="12">Belongs to the helicase family. PriA subfamily.</text>
</comment>
<dbReference type="GO" id="GO:0016887">
    <property type="term" value="F:ATP hydrolysis activity"/>
    <property type="evidence" value="ECO:0007669"/>
    <property type="project" value="RHEA"/>
</dbReference>
<comment type="subunit">
    <text evidence="12">Component of the replication restart primosome.</text>
</comment>
<dbReference type="Gene3D" id="3.40.1440.60">
    <property type="entry name" value="PriA, 3(prime) DNA-binding domain"/>
    <property type="match status" value="1"/>
</dbReference>
<evidence type="ECO:0000256" key="6">
    <source>
        <dbReference type="ARBA" id="ARBA00022806"/>
    </source>
</evidence>
<dbReference type="InterPro" id="IPR014001">
    <property type="entry name" value="Helicase_ATP-bd"/>
</dbReference>
<comment type="catalytic activity">
    <reaction evidence="11 12">
        <text>ATP + H2O = ADP + phosphate + H(+)</text>
        <dbReference type="Rhea" id="RHEA:13065"/>
        <dbReference type="ChEBI" id="CHEBI:15377"/>
        <dbReference type="ChEBI" id="CHEBI:15378"/>
        <dbReference type="ChEBI" id="CHEBI:30616"/>
        <dbReference type="ChEBI" id="CHEBI:43474"/>
        <dbReference type="ChEBI" id="CHEBI:456216"/>
        <dbReference type="EC" id="5.6.2.4"/>
    </reaction>
</comment>
<evidence type="ECO:0000256" key="8">
    <source>
        <dbReference type="ARBA" id="ARBA00022840"/>
    </source>
</evidence>
<dbReference type="EC" id="5.6.2.4" evidence="12"/>
<dbReference type="PANTHER" id="PTHR30580">
    <property type="entry name" value="PRIMOSOMAL PROTEIN N"/>
    <property type="match status" value="1"/>
</dbReference>
<keyword evidence="2 12" id="KW-0235">DNA replication</keyword>
<evidence type="ECO:0000256" key="9">
    <source>
        <dbReference type="ARBA" id="ARBA00023125"/>
    </source>
</evidence>
<dbReference type="NCBIfam" id="NF004066">
    <property type="entry name" value="PRK05580.1-3"/>
    <property type="match status" value="1"/>
</dbReference>
<evidence type="ECO:0000256" key="10">
    <source>
        <dbReference type="ARBA" id="ARBA00023235"/>
    </source>
</evidence>
<feature type="binding site" evidence="12">
    <location>
        <position position="559"/>
    </location>
    <ligand>
        <name>Zn(2+)</name>
        <dbReference type="ChEBI" id="CHEBI:29105"/>
        <label>2</label>
    </ligand>
</feature>
<dbReference type="GO" id="GO:0006270">
    <property type="term" value="P:DNA replication initiation"/>
    <property type="evidence" value="ECO:0007669"/>
    <property type="project" value="TreeGrafter"/>
</dbReference>
<feature type="binding site" evidence="12">
    <location>
        <position position="544"/>
    </location>
    <ligand>
        <name>Zn(2+)</name>
        <dbReference type="ChEBI" id="CHEBI:29105"/>
        <label>2</label>
    </ligand>
</feature>
<gene>
    <name evidence="12" type="primary">priA</name>
    <name evidence="15" type="ORF">PYK22_01935</name>
</gene>
<dbReference type="InterPro" id="IPR027417">
    <property type="entry name" value="P-loop_NTPase"/>
</dbReference>
<feature type="binding site" evidence="12">
    <location>
        <position position="562"/>
    </location>
    <ligand>
        <name>Zn(2+)</name>
        <dbReference type="ChEBI" id="CHEBI:29105"/>
        <label>2</label>
    </ligand>
</feature>
<keyword evidence="7 12" id="KW-0862">Zinc</keyword>
<dbReference type="GO" id="GO:1990077">
    <property type="term" value="C:primosome complex"/>
    <property type="evidence" value="ECO:0007669"/>
    <property type="project" value="UniProtKB-UniRule"/>
</dbReference>
<evidence type="ECO:0000313" key="16">
    <source>
        <dbReference type="Proteomes" id="UP000031518"/>
    </source>
</evidence>
<keyword evidence="9 12" id="KW-0238">DNA-binding</keyword>
<proteinExistence type="inferred from homology"/>
<dbReference type="HAMAP" id="MF_00983">
    <property type="entry name" value="PriA"/>
    <property type="match status" value="1"/>
</dbReference>
<sequence length="823" mass="92624">MNGQGAPPYVEVAVPLGVRRTFTYRLPLAIGNAAQVGARVRVTFGKQQVTGYIVALHDELDRALEVDAREVREIEELIDAEPLITPEILELTRWISDYYLAPWGEVLKAALPAGANARIERVLAITTEGRDELARLPERRALTLKAQLLRMLAEQGPMTVRQAQRTLGTARVARILAELERAGWISIKHQAQNAAARAKRRKFVRLAPIEEHAAPDAARALTAAQTRVIEALIAADGELPFTELTERARASASTIATLERKGIVKIEAREVRRDPLAGVELPPLPDIELNRAQREALDQITAALDQRRYAAFLLHGITGSGKTEIYIRAMRACLEHGRSALMLVPEIALTPVFSRRLRAHFGDRVAILHSSLSAGERFDEWMRIRRAEARVVIGTRSALFAPVQDLGLIVVDEEHDTSYRQQESPFYHARDAAVMRAHKERATIILGSATPSLESFHNAQTGKYRYIHLPERVGGRPLAQAEVIDMRAVFARRGREEALSDELLEALEETLARREQAIILLNRRGYANFILCRACGERIGCPQCDVTLTYHKRERALLCHYCNFRRRPPARCPMCQSQHLHLVGEGTEKIEDLLQAHFPRARTARLDRDTTARRRAYEQTIMRFAAHEIDILVGTQMIAKGHDFPKVTLVGVVSVDAGLALPDFRAAERTFQLITQVAGRAGRGDRRGRVLIQTYHPEHYAIRFACAQDYANFYRHEIEYRKAFGYPPFFALASLLIQDDDLGRAVKRAEKLRRALDRANRDHNCRLLGPAPAPIARLRGQHRIQILAKARRRASLRSLIDLALAETDDLDRVSVEIDPLHLM</sequence>
<feature type="domain" description="Helicase ATP-binding" evidence="13">
    <location>
        <begin position="303"/>
        <end position="469"/>
    </location>
</feature>
<dbReference type="InterPro" id="IPR001650">
    <property type="entry name" value="Helicase_C-like"/>
</dbReference>
<evidence type="ECO:0000313" key="15">
    <source>
        <dbReference type="EMBL" id="CDM65926.1"/>
    </source>
</evidence>
<dbReference type="GO" id="GO:0005524">
    <property type="term" value="F:ATP binding"/>
    <property type="evidence" value="ECO:0007669"/>
    <property type="project" value="UniProtKB-UniRule"/>
</dbReference>
<dbReference type="EMBL" id="CBXV010000007">
    <property type="protein sequence ID" value="CDM65926.1"/>
    <property type="molecule type" value="Genomic_DNA"/>
</dbReference>
<evidence type="ECO:0000256" key="7">
    <source>
        <dbReference type="ARBA" id="ARBA00022833"/>
    </source>
</evidence>
<dbReference type="GO" id="GO:0006310">
    <property type="term" value="P:DNA recombination"/>
    <property type="evidence" value="ECO:0007669"/>
    <property type="project" value="InterPro"/>
</dbReference>
<dbReference type="InterPro" id="IPR042115">
    <property type="entry name" value="PriA_3primeBD_sf"/>
</dbReference>
<keyword evidence="16" id="KW-1185">Reference proteome</keyword>
<name>A0A0B6WXT4_9BACT</name>
<feature type="domain" description="Helicase C-terminal" evidence="14">
    <location>
        <begin position="543"/>
        <end position="743"/>
    </location>
</feature>
<dbReference type="SMART" id="SM00487">
    <property type="entry name" value="DEXDc"/>
    <property type="match status" value="1"/>
</dbReference>
<dbReference type="SMART" id="SM00490">
    <property type="entry name" value="HELICc"/>
    <property type="match status" value="1"/>
</dbReference>
<comment type="function">
    <text evidence="12">Initiates the restart of stalled replication forks, which reloads the replicative helicase on sites other than the origin of replication. Recognizes and binds to abandoned replication forks and remodels them to uncover a helicase loading site. Promotes assembly of the primosome at these replication forks.</text>
</comment>
<dbReference type="RefSeq" id="WP_041976696.1">
    <property type="nucleotide sequence ID" value="NZ_CBXV010000007.1"/>
</dbReference>
<keyword evidence="1 12" id="KW-0639">Primosome</keyword>
<keyword evidence="8 12" id="KW-0067">ATP-binding</keyword>
<evidence type="ECO:0000259" key="13">
    <source>
        <dbReference type="PROSITE" id="PS51192"/>
    </source>
</evidence>
<dbReference type="Gene3D" id="3.40.50.300">
    <property type="entry name" value="P-loop containing nucleotide triphosphate hydrolases"/>
    <property type="match status" value="2"/>
</dbReference>
<evidence type="ECO:0000256" key="12">
    <source>
        <dbReference type="HAMAP-Rule" id="MF_00983"/>
    </source>
</evidence>
<dbReference type="PROSITE" id="PS51192">
    <property type="entry name" value="HELICASE_ATP_BIND_1"/>
    <property type="match status" value="1"/>
</dbReference>
<evidence type="ECO:0000256" key="5">
    <source>
        <dbReference type="ARBA" id="ARBA00022801"/>
    </source>
</evidence>
<dbReference type="InterPro" id="IPR041222">
    <property type="entry name" value="PriA_3primeBD"/>
</dbReference>
<dbReference type="OrthoDB" id="9759544at2"/>
<evidence type="ECO:0000256" key="11">
    <source>
        <dbReference type="ARBA" id="ARBA00048988"/>
    </source>
</evidence>
<dbReference type="InterPro" id="IPR005259">
    <property type="entry name" value="PriA"/>
</dbReference>
<keyword evidence="3 12" id="KW-0479">Metal-binding</keyword>
<reference evidence="15 16" key="2">
    <citation type="submission" date="2015-01" db="EMBL/GenBank/DDBJ databases">
        <title>Complete genome sequence of Pyrinomonas methylaliphatogenes type strain K22T.</title>
        <authorList>
            <person name="Lee K.C.Y."/>
            <person name="Power J.F."/>
            <person name="Dunfield P.F."/>
            <person name="Morgan X.C."/>
            <person name="Huttenhower C."/>
            <person name="Stott M.B."/>
        </authorList>
    </citation>
    <scope>NUCLEOTIDE SEQUENCE [LARGE SCALE GENOMIC DNA]</scope>
    <source>
        <strain evidence="15 16">K22</strain>
    </source>
</reference>
<evidence type="ECO:0000256" key="2">
    <source>
        <dbReference type="ARBA" id="ARBA00022705"/>
    </source>
</evidence>
<accession>A0A0B6WXT4</accession>
<dbReference type="SUPFAM" id="SSF46785">
    <property type="entry name" value="Winged helix' DNA-binding domain"/>
    <property type="match status" value="1"/>
</dbReference>
<dbReference type="Gene3D" id="1.10.10.10">
    <property type="entry name" value="Winged helix-like DNA-binding domain superfamily/Winged helix DNA-binding domain"/>
    <property type="match status" value="1"/>
</dbReference>
<keyword evidence="6 12" id="KW-0347">Helicase</keyword>
<dbReference type="GO" id="GO:0003677">
    <property type="term" value="F:DNA binding"/>
    <property type="evidence" value="ECO:0007669"/>
    <property type="project" value="UniProtKB-UniRule"/>
</dbReference>
<dbReference type="GO" id="GO:0008270">
    <property type="term" value="F:zinc ion binding"/>
    <property type="evidence" value="ECO:0007669"/>
    <property type="project" value="UniProtKB-UniRule"/>
</dbReference>
<evidence type="ECO:0000259" key="14">
    <source>
        <dbReference type="PROSITE" id="PS51194"/>
    </source>
</evidence>
<dbReference type="GO" id="GO:0006302">
    <property type="term" value="P:double-strand break repair"/>
    <property type="evidence" value="ECO:0007669"/>
    <property type="project" value="InterPro"/>
</dbReference>
<dbReference type="GO" id="GO:0006269">
    <property type="term" value="P:DNA replication, synthesis of primer"/>
    <property type="evidence" value="ECO:0007669"/>
    <property type="project" value="UniProtKB-KW"/>
</dbReference>
<organism evidence="15 16">
    <name type="scientific">Pyrinomonas methylaliphatogenes</name>
    <dbReference type="NCBI Taxonomy" id="454194"/>
    <lineage>
        <taxon>Bacteria</taxon>
        <taxon>Pseudomonadati</taxon>
        <taxon>Acidobacteriota</taxon>
        <taxon>Blastocatellia</taxon>
        <taxon>Blastocatellales</taxon>
        <taxon>Pyrinomonadaceae</taxon>
        <taxon>Pyrinomonas</taxon>
    </lineage>
</organism>
<dbReference type="Pfam" id="PF18319">
    <property type="entry name" value="Zn_ribbon_PriA"/>
    <property type="match status" value="1"/>
</dbReference>
<feature type="binding site" evidence="12">
    <location>
        <position position="532"/>
    </location>
    <ligand>
        <name>Zn(2+)</name>
        <dbReference type="ChEBI" id="CHEBI:29105"/>
        <label>1</label>
    </ligand>
</feature>